<dbReference type="InterPro" id="IPR000340">
    <property type="entry name" value="Dual-sp_phosphatase_cat-dom"/>
</dbReference>
<dbReference type="GO" id="GO:0017017">
    <property type="term" value="F:MAP kinase tyrosine/serine/threonine phosphatase activity"/>
    <property type="evidence" value="ECO:0007669"/>
    <property type="project" value="TreeGrafter"/>
</dbReference>
<dbReference type="GO" id="GO:0005737">
    <property type="term" value="C:cytoplasm"/>
    <property type="evidence" value="ECO:0007669"/>
    <property type="project" value="TreeGrafter"/>
</dbReference>
<dbReference type="EMBL" id="HBIV01005347">
    <property type="protein sequence ID" value="CAE0649715.1"/>
    <property type="molecule type" value="Transcribed_RNA"/>
</dbReference>
<dbReference type="Gene3D" id="3.90.190.10">
    <property type="entry name" value="Protein tyrosine phosphatase superfamily"/>
    <property type="match status" value="1"/>
</dbReference>
<evidence type="ECO:0000259" key="7">
    <source>
        <dbReference type="PROSITE" id="PS50056"/>
    </source>
</evidence>
<accession>A0A7S3YF28</accession>
<keyword evidence="4" id="KW-0904">Protein phosphatase</keyword>
<dbReference type="PANTHER" id="PTHR10159:SF519">
    <property type="entry name" value="DUAL SPECIFICITY PROTEIN PHOSPHATASE MPK3"/>
    <property type="match status" value="1"/>
</dbReference>
<evidence type="ECO:0000256" key="3">
    <source>
        <dbReference type="ARBA" id="ARBA00022801"/>
    </source>
</evidence>
<feature type="region of interest" description="Disordered" evidence="5">
    <location>
        <begin position="1"/>
        <end position="89"/>
    </location>
</feature>
<name>A0A7S3YF28_9EUKA</name>
<evidence type="ECO:0000259" key="6">
    <source>
        <dbReference type="PROSITE" id="PS50054"/>
    </source>
</evidence>
<dbReference type="SMART" id="SM00195">
    <property type="entry name" value="DSPc"/>
    <property type="match status" value="1"/>
</dbReference>
<dbReference type="GO" id="GO:0008330">
    <property type="term" value="F:protein tyrosine/threonine phosphatase activity"/>
    <property type="evidence" value="ECO:0007669"/>
    <property type="project" value="TreeGrafter"/>
</dbReference>
<dbReference type="PROSITE" id="PS50054">
    <property type="entry name" value="TYR_PHOSPHATASE_DUAL"/>
    <property type="match status" value="1"/>
</dbReference>
<comment type="similarity">
    <text evidence="1">Belongs to the protein-tyrosine phosphatase family. Non-receptor class dual specificity subfamily.</text>
</comment>
<evidence type="ECO:0000256" key="4">
    <source>
        <dbReference type="ARBA" id="ARBA00022912"/>
    </source>
</evidence>
<proteinExistence type="inferred from homology"/>
<protein>
    <recommendedName>
        <fullName evidence="2">protein-tyrosine-phosphatase</fullName>
        <ecNumber evidence="2">3.1.3.48</ecNumber>
    </recommendedName>
</protein>
<sequence length="446" mass="49880">MGGRSSKTKRRRRDGTPRRKHAEKATNDLKSSGAICSPSSAQNPQDFAKPSDIVEKKRDRKGAEEEKKKNGEDDEEHYIDEKEDARRRRAYREPSEIFPGLYVGTYSQSCDHAMLRRKGIRYLLCVKGSSRVPPREFEMHHAPLSDFGRTDLEDMFEEAFPFIQKAEAERAGILIFCSQGVNRAPTTAIGYLMFSRQWSLKKAYEYVQSKRPRASPHEKYFEQLTAYELRLMGTNSYDESTRPESLQEYMRREIANMRNGQSSMIEIPDSTATPVHPPRARLNAAATTSNMTKTTQVGNVMSSPVSEAPRLPSPPRRGSTHFSFAVDTNGSPESKSSSIAKVSPVTSVNSAVRHLPGVVNVGSSRLPRRSQTPRGRPPQMQSCRRRSVSTGNLFQRRRSSGSQKAAVVTRSPHSSRGVSMRAKGHRREHSGGSGAGFIFPGPESME</sequence>
<keyword evidence="3" id="KW-0378">Hydrolase</keyword>
<dbReference type="InterPro" id="IPR000387">
    <property type="entry name" value="Tyr_Pase_dom"/>
</dbReference>
<feature type="region of interest" description="Disordered" evidence="5">
    <location>
        <begin position="361"/>
        <end position="446"/>
    </location>
</feature>
<dbReference type="Pfam" id="PF00782">
    <property type="entry name" value="DSPc"/>
    <property type="match status" value="1"/>
</dbReference>
<dbReference type="GO" id="GO:0043409">
    <property type="term" value="P:negative regulation of MAPK cascade"/>
    <property type="evidence" value="ECO:0007669"/>
    <property type="project" value="TreeGrafter"/>
</dbReference>
<dbReference type="EC" id="3.1.3.48" evidence="2"/>
<dbReference type="CDD" id="cd14498">
    <property type="entry name" value="DSP"/>
    <property type="match status" value="1"/>
</dbReference>
<dbReference type="InterPro" id="IPR029021">
    <property type="entry name" value="Prot-tyrosine_phosphatase-like"/>
</dbReference>
<dbReference type="SUPFAM" id="SSF52799">
    <property type="entry name" value="(Phosphotyrosine protein) phosphatases II"/>
    <property type="match status" value="1"/>
</dbReference>
<feature type="compositionally biased region" description="Basic and acidic residues" evidence="5">
    <location>
        <begin position="79"/>
        <end position="89"/>
    </location>
</feature>
<dbReference type="PROSITE" id="PS50056">
    <property type="entry name" value="TYR_PHOSPHATASE_2"/>
    <property type="match status" value="1"/>
</dbReference>
<evidence type="ECO:0000256" key="5">
    <source>
        <dbReference type="SAM" id="MobiDB-lite"/>
    </source>
</evidence>
<evidence type="ECO:0000256" key="2">
    <source>
        <dbReference type="ARBA" id="ARBA00013064"/>
    </source>
</evidence>
<feature type="compositionally biased region" description="Basic residues" evidence="5">
    <location>
        <begin position="1"/>
        <end position="22"/>
    </location>
</feature>
<feature type="compositionally biased region" description="Basic and acidic residues" evidence="5">
    <location>
        <begin position="52"/>
        <end position="71"/>
    </location>
</feature>
<gene>
    <name evidence="8" type="ORF">LGLO00237_LOCUS3822</name>
</gene>
<dbReference type="PANTHER" id="PTHR10159">
    <property type="entry name" value="DUAL SPECIFICITY PROTEIN PHOSPHATASE"/>
    <property type="match status" value="1"/>
</dbReference>
<organism evidence="8">
    <name type="scientific">Lotharella globosa</name>
    <dbReference type="NCBI Taxonomy" id="91324"/>
    <lineage>
        <taxon>Eukaryota</taxon>
        <taxon>Sar</taxon>
        <taxon>Rhizaria</taxon>
        <taxon>Cercozoa</taxon>
        <taxon>Chlorarachniophyceae</taxon>
        <taxon>Lotharella</taxon>
    </lineage>
</organism>
<feature type="domain" description="Tyrosine specific protein phosphatases" evidence="7">
    <location>
        <begin position="153"/>
        <end position="222"/>
    </location>
</feature>
<evidence type="ECO:0000313" key="8">
    <source>
        <dbReference type="EMBL" id="CAE0649715.1"/>
    </source>
</evidence>
<dbReference type="GO" id="GO:0033550">
    <property type="term" value="F:MAP kinase tyrosine phosphatase activity"/>
    <property type="evidence" value="ECO:0007669"/>
    <property type="project" value="TreeGrafter"/>
</dbReference>
<dbReference type="InterPro" id="IPR020422">
    <property type="entry name" value="TYR_PHOSPHATASE_DUAL_dom"/>
</dbReference>
<feature type="domain" description="Tyrosine-protein phosphatase" evidence="6">
    <location>
        <begin position="93"/>
        <end position="233"/>
    </location>
</feature>
<reference evidence="8" key="1">
    <citation type="submission" date="2021-01" db="EMBL/GenBank/DDBJ databases">
        <authorList>
            <person name="Corre E."/>
            <person name="Pelletier E."/>
            <person name="Niang G."/>
            <person name="Scheremetjew M."/>
            <person name="Finn R."/>
            <person name="Kale V."/>
            <person name="Holt S."/>
            <person name="Cochrane G."/>
            <person name="Meng A."/>
            <person name="Brown T."/>
            <person name="Cohen L."/>
        </authorList>
    </citation>
    <scope>NUCLEOTIDE SEQUENCE</scope>
    <source>
        <strain evidence="8">CCCM811</strain>
    </source>
</reference>
<dbReference type="AlphaFoldDB" id="A0A7S3YF28"/>
<evidence type="ECO:0000256" key="1">
    <source>
        <dbReference type="ARBA" id="ARBA00008601"/>
    </source>
</evidence>